<keyword evidence="2" id="KW-0472">Membrane</keyword>
<feature type="transmembrane region" description="Helical" evidence="2">
    <location>
        <begin position="162"/>
        <end position="181"/>
    </location>
</feature>
<evidence type="ECO:0000313" key="3">
    <source>
        <dbReference type="EMBL" id="CRZ22190.1"/>
    </source>
</evidence>
<organism evidence="3">
    <name type="scientific">Brugia malayi</name>
    <name type="common">Filarial nematode worm</name>
    <dbReference type="NCBI Taxonomy" id="6279"/>
    <lineage>
        <taxon>Eukaryota</taxon>
        <taxon>Metazoa</taxon>
        <taxon>Ecdysozoa</taxon>
        <taxon>Nematoda</taxon>
        <taxon>Chromadorea</taxon>
        <taxon>Rhabditida</taxon>
        <taxon>Spirurina</taxon>
        <taxon>Spiruromorpha</taxon>
        <taxon>Filarioidea</taxon>
        <taxon>Onchocercidae</taxon>
        <taxon>Brugia</taxon>
    </lineage>
</organism>
<evidence type="ECO:0000256" key="1">
    <source>
        <dbReference type="SAM" id="MobiDB-lite"/>
    </source>
</evidence>
<reference evidence="3" key="2">
    <citation type="submission" date="2012-12" db="EMBL/GenBank/DDBJ databases">
        <authorList>
            <consortium name="WormBase Consortium"/>
            <person name="Ghedin E."/>
            <person name="Paulini M."/>
        </authorList>
    </citation>
    <scope>NUCLEOTIDE SEQUENCE</scope>
    <source>
        <strain evidence="3">FR3</strain>
    </source>
</reference>
<gene>
    <name evidence="3" type="primary">Bm128</name>
    <name evidence="3" type="ORF">BM_Bm128</name>
</gene>
<keyword evidence="2" id="KW-1133">Transmembrane helix</keyword>
<reference evidence="3" key="1">
    <citation type="journal article" date="2007" name="Science">
        <title>Draft genome of the filarial nematode parasite Brugia malayi.</title>
        <authorList>
            <person name="Ghedin E."/>
            <person name="Wang S."/>
            <person name="Spiro D."/>
            <person name="Caler E."/>
            <person name="Zhao Q."/>
            <person name="Crabtree J."/>
            <person name="Allen J.E."/>
            <person name="Delcher A.L."/>
            <person name="Guiliano D.B."/>
            <person name="Miranda-Saavedra D."/>
            <person name="Angiuoli S.V."/>
            <person name="Creasy T."/>
            <person name="Amedeo P."/>
            <person name="Haas B."/>
            <person name="El-Sayed N.M."/>
            <person name="Wortman J.R."/>
            <person name="Feldblyum T."/>
            <person name="Tallon L."/>
            <person name="Schatz M."/>
            <person name="Shumway M."/>
            <person name="Koo H."/>
            <person name="Salzberg S.L."/>
            <person name="Schobel S."/>
            <person name="Pertea M."/>
            <person name="Pop M."/>
            <person name="White O."/>
            <person name="Barton G.J."/>
            <person name="Carlow C.K."/>
            <person name="Crawford M.J."/>
            <person name="Daub J."/>
            <person name="Dimmic M.W."/>
            <person name="Estes C.F."/>
            <person name="Foster J.M."/>
            <person name="Ganatra M."/>
            <person name="Gregory W.F."/>
            <person name="Johnson N.M."/>
            <person name="Jin J."/>
            <person name="Komuniecki R."/>
            <person name="Korf I."/>
            <person name="Kumar S."/>
            <person name="Laney S."/>
            <person name="Li B.W."/>
            <person name="Li W."/>
            <person name="Lindblom T.H."/>
            <person name="Lustigman S."/>
            <person name="Ma D."/>
            <person name="Maina C.V."/>
            <person name="Martin D.M."/>
            <person name="McCarter J.P."/>
            <person name="McReynolds L."/>
            <person name="Mitreva M."/>
            <person name="Nutman T.B."/>
            <person name="Parkinson J."/>
            <person name="Peregrin-Alvarez J.M."/>
            <person name="Poole C."/>
            <person name="Ren Q."/>
            <person name="Saunders L."/>
            <person name="Sluder A.E."/>
            <person name="Smith K."/>
            <person name="Stanke M."/>
            <person name="Unnasch T.R."/>
            <person name="Ware J."/>
            <person name="Wei A.D."/>
            <person name="Weil G."/>
            <person name="Williams D.J."/>
            <person name="Zhang Y."/>
            <person name="Williams S.A."/>
            <person name="Fraser-Liggett C."/>
            <person name="Slatko B."/>
            <person name="Blaxter M.L."/>
            <person name="Scott A.L."/>
        </authorList>
    </citation>
    <scope>NUCLEOTIDE SEQUENCE</scope>
    <source>
        <strain evidence="3">FR3</strain>
    </source>
</reference>
<dbReference type="EMBL" id="LN855975">
    <property type="protein sequence ID" value="CRZ22190.1"/>
    <property type="molecule type" value="Genomic_DNA"/>
</dbReference>
<sequence>MRTKNCIIKVPLQGANFVDLFIVMANYGLGTFVTYEIDDELMEEALLGHKNYGQEWIFFSKKVFYREGDQKWFGAQQSDIYTGLEKSDRESPSSDAISENMKRRKKRSDESDNPYRRLYGSTPYQSSSEFIAPSIAGGPLQVPSIIFEIEEEPTRTWYYCRWAIYWLLWFIASILAYFLIFRRYYCSILMEF</sequence>
<proteinExistence type="predicted"/>
<accession>A0A1I9GCH1</accession>
<name>A0A1I9GCH1_BRUMA</name>
<keyword evidence="2" id="KW-0812">Transmembrane</keyword>
<dbReference type="AlphaFoldDB" id="A0A1I9GCH1"/>
<evidence type="ECO:0000256" key="2">
    <source>
        <dbReference type="SAM" id="Phobius"/>
    </source>
</evidence>
<protein>
    <submittedName>
        <fullName evidence="3">Bm128</fullName>
    </submittedName>
</protein>
<feature type="region of interest" description="Disordered" evidence="1">
    <location>
        <begin position="84"/>
        <end position="118"/>
    </location>
</feature>